<dbReference type="EMBL" id="NPBY01000079">
    <property type="protein sequence ID" value="PAD72438.1"/>
    <property type="molecule type" value="Genomic_DNA"/>
</dbReference>
<protein>
    <submittedName>
        <fullName evidence="1">Uncharacterized protein</fullName>
    </submittedName>
</protein>
<organism evidence="1 2">
    <name type="scientific">Paenibacillus campinasensis</name>
    <dbReference type="NCBI Taxonomy" id="66347"/>
    <lineage>
        <taxon>Bacteria</taxon>
        <taxon>Bacillati</taxon>
        <taxon>Bacillota</taxon>
        <taxon>Bacilli</taxon>
        <taxon>Bacillales</taxon>
        <taxon>Paenibacillaceae</taxon>
        <taxon>Paenibacillus</taxon>
    </lineage>
</organism>
<evidence type="ECO:0000313" key="2">
    <source>
        <dbReference type="Proteomes" id="UP000215596"/>
    </source>
</evidence>
<comment type="caution">
    <text evidence="1">The sequence shown here is derived from an EMBL/GenBank/DDBJ whole genome shotgun (WGS) entry which is preliminary data.</text>
</comment>
<dbReference type="Proteomes" id="UP000215596">
    <property type="component" value="Unassembled WGS sequence"/>
</dbReference>
<dbReference type="AlphaFoldDB" id="A0A268EH34"/>
<name>A0A268EH34_9BACL</name>
<proteinExistence type="predicted"/>
<accession>A0A268EH34</accession>
<evidence type="ECO:0000313" key="1">
    <source>
        <dbReference type="EMBL" id="PAD72438.1"/>
    </source>
</evidence>
<reference evidence="1 2" key="1">
    <citation type="submission" date="2017-07" db="EMBL/GenBank/DDBJ databases">
        <title>Isolation and whole genome analysis of endospore-forming bacteria from heroin.</title>
        <authorList>
            <person name="Kalinowski J."/>
            <person name="Ahrens B."/>
            <person name="Al-Dilaimi A."/>
            <person name="Winkler A."/>
            <person name="Wibberg D."/>
            <person name="Schleenbecker U."/>
            <person name="Ruckert C."/>
            <person name="Wolfel R."/>
            <person name="Grass G."/>
        </authorList>
    </citation>
    <scope>NUCLEOTIDE SEQUENCE [LARGE SCALE GENOMIC DNA]</scope>
    <source>
        <strain evidence="1 2">7537-G1</strain>
    </source>
</reference>
<sequence length="62" mass="7222">MRRIILSELSPEEYRQRIIEEAKKSYELQTRFGGNVEEALDAILTFVYDSAHNRGGYDAENK</sequence>
<dbReference type="RefSeq" id="WP_095267637.1">
    <property type="nucleotide sequence ID" value="NZ_NPBY01000079.1"/>
</dbReference>
<gene>
    <name evidence="1" type="ORF">CHH67_22620</name>
</gene>